<protein>
    <submittedName>
        <fullName evidence="1">Uncharacterized protein</fullName>
    </submittedName>
</protein>
<dbReference type="EMBL" id="MVGT01000743">
    <property type="protein sequence ID" value="OVA15675.1"/>
    <property type="molecule type" value="Genomic_DNA"/>
</dbReference>
<dbReference type="OMA" id="TACNYDI"/>
<accession>A0A200QYY7</accession>
<proteinExistence type="predicted"/>
<reference evidence="1 2" key="1">
    <citation type="journal article" date="2017" name="Mol. Plant">
        <title>The Genome of Medicinal Plant Macleaya cordata Provides New Insights into Benzylisoquinoline Alkaloids Metabolism.</title>
        <authorList>
            <person name="Liu X."/>
            <person name="Liu Y."/>
            <person name="Huang P."/>
            <person name="Ma Y."/>
            <person name="Qing Z."/>
            <person name="Tang Q."/>
            <person name="Cao H."/>
            <person name="Cheng P."/>
            <person name="Zheng Y."/>
            <person name="Yuan Z."/>
            <person name="Zhou Y."/>
            <person name="Liu J."/>
            <person name="Tang Z."/>
            <person name="Zhuo Y."/>
            <person name="Zhang Y."/>
            <person name="Yu L."/>
            <person name="Huang J."/>
            <person name="Yang P."/>
            <person name="Peng Q."/>
            <person name="Zhang J."/>
            <person name="Jiang W."/>
            <person name="Zhang Z."/>
            <person name="Lin K."/>
            <person name="Ro D.K."/>
            <person name="Chen X."/>
            <person name="Xiong X."/>
            <person name="Shang Y."/>
            <person name="Huang S."/>
            <person name="Zeng J."/>
        </authorList>
    </citation>
    <scope>NUCLEOTIDE SEQUENCE [LARGE SCALE GENOMIC DNA]</scope>
    <source>
        <strain evidence="2">cv. BLH2017</strain>
        <tissue evidence="1">Root</tissue>
    </source>
</reference>
<keyword evidence="2" id="KW-1185">Reference proteome</keyword>
<evidence type="ECO:0000313" key="1">
    <source>
        <dbReference type="EMBL" id="OVA15675.1"/>
    </source>
</evidence>
<dbReference type="InParanoid" id="A0A200QYY7"/>
<dbReference type="Proteomes" id="UP000195402">
    <property type="component" value="Unassembled WGS sequence"/>
</dbReference>
<comment type="caution">
    <text evidence="1">The sequence shown here is derived from an EMBL/GenBank/DDBJ whole genome shotgun (WGS) entry which is preliminary data.</text>
</comment>
<dbReference type="AlphaFoldDB" id="A0A200QYY7"/>
<gene>
    <name evidence="1" type="ORF">BVC80_1313g67</name>
</gene>
<sequence>METTTTTTTTTSTDLSINLTGENEKLRKHNHILSLELSRIKKQCQDLMSFLSTACNYDIVKDNNLLIHDMIQGVSGGGPNHDSTSVEICCSTSTDHHQDNMDDDDENDEECRLKLFGVWLKGNNKKRVRRVARKTPTSQNRG</sequence>
<dbReference type="STRING" id="56857.A0A200QYY7"/>
<organism evidence="1 2">
    <name type="scientific">Macleaya cordata</name>
    <name type="common">Five-seeded plume-poppy</name>
    <name type="synonym">Bocconia cordata</name>
    <dbReference type="NCBI Taxonomy" id="56857"/>
    <lineage>
        <taxon>Eukaryota</taxon>
        <taxon>Viridiplantae</taxon>
        <taxon>Streptophyta</taxon>
        <taxon>Embryophyta</taxon>
        <taxon>Tracheophyta</taxon>
        <taxon>Spermatophyta</taxon>
        <taxon>Magnoliopsida</taxon>
        <taxon>Ranunculales</taxon>
        <taxon>Papaveraceae</taxon>
        <taxon>Papaveroideae</taxon>
        <taxon>Macleaya</taxon>
    </lineage>
</organism>
<name>A0A200QYY7_MACCD</name>
<evidence type="ECO:0000313" key="2">
    <source>
        <dbReference type="Proteomes" id="UP000195402"/>
    </source>
</evidence>